<organism evidence="3 4">
    <name type="scientific">Bacillus safensis</name>
    <dbReference type="NCBI Taxonomy" id="561879"/>
    <lineage>
        <taxon>Bacteria</taxon>
        <taxon>Bacillati</taxon>
        <taxon>Bacillota</taxon>
        <taxon>Bacilli</taxon>
        <taxon>Bacillales</taxon>
        <taxon>Bacillaceae</taxon>
        <taxon>Bacillus</taxon>
    </lineage>
</organism>
<dbReference type="SUPFAM" id="SSF56801">
    <property type="entry name" value="Acetyl-CoA synthetase-like"/>
    <property type="match status" value="1"/>
</dbReference>
<dbReference type="Gene3D" id="3.30.300.30">
    <property type="match status" value="1"/>
</dbReference>
<dbReference type="PANTHER" id="PTHR44845">
    <property type="entry name" value="CARRIER DOMAIN-CONTAINING PROTEIN"/>
    <property type="match status" value="1"/>
</dbReference>
<reference evidence="3 4" key="1">
    <citation type="submission" date="2019-12" db="EMBL/GenBank/DDBJ databases">
        <title>Full genome sequence of a Bacillus safensis strain isolated from commercially available natto in Indonesia.</title>
        <authorList>
            <person name="Yoshida M."/>
            <person name="Uomi M."/>
            <person name="Waturangi D."/>
            <person name="Ekaputri J.J."/>
            <person name="Setiamarga D.H.E."/>
        </authorList>
    </citation>
    <scope>NUCLEOTIDE SEQUENCE [LARGE SCALE GENOMIC DNA]</scope>
    <source>
        <strain evidence="3 4">IDN1</strain>
    </source>
</reference>
<evidence type="ECO:0000313" key="4">
    <source>
        <dbReference type="Proteomes" id="UP000464658"/>
    </source>
</evidence>
<proteinExistence type="predicted"/>
<gene>
    <name evidence="3" type="ORF">BsIDN1_06940</name>
</gene>
<evidence type="ECO:0000256" key="2">
    <source>
        <dbReference type="ARBA" id="ARBA00022553"/>
    </source>
</evidence>
<dbReference type="AlphaFoldDB" id="A0A5S9M6B9"/>
<evidence type="ECO:0000313" key="3">
    <source>
        <dbReference type="EMBL" id="BBP87076.1"/>
    </source>
</evidence>
<sequence>MTTQDIRYQLKEILPDYMVPSLLIELEELPLTANGKVDQKRLPPPEWRQEEVDIPADRALSEEERVLEKKCGLSCSVRLRLAYMITTLSLAEIRLLSYKNGGALSTGRLCHSAERCI</sequence>
<evidence type="ECO:0008006" key="5">
    <source>
        <dbReference type="Google" id="ProtNLM"/>
    </source>
</evidence>
<dbReference type="InterPro" id="IPR045851">
    <property type="entry name" value="AMP-bd_C_sf"/>
</dbReference>
<accession>A0A5S9M6B9</accession>
<name>A0A5S9M6B9_BACIA</name>
<protein>
    <recommendedName>
        <fullName evidence="5">AMP-binding enzyme C-terminal domain-containing protein</fullName>
    </recommendedName>
</protein>
<keyword evidence="2" id="KW-0597">Phosphoprotein</keyword>
<dbReference type="EMBL" id="AP021906">
    <property type="protein sequence ID" value="BBP87076.1"/>
    <property type="molecule type" value="Genomic_DNA"/>
</dbReference>
<dbReference type="Proteomes" id="UP000464658">
    <property type="component" value="Chromosome"/>
</dbReference>
<dbReference type="PANTHER" id="PTHR44845:SF6">
    <property type="entry name" value="BETA-ALANINE-ACTIVATING ENZYME"/>
    <property type="match status" value="1"/>
</dbReference>
<keyword evidence="1" id="KW-0596">Phosphopantetheine</keyword>
<evidence type="ECO:0000256" key="1">
    <source>
        <dbReference type="ARBA" id="ARBA00022450"/>
    </source>
</evidence>